<name>A0A401J9Y4_9PROT</name>
<evidence type="ECO:0000313" key="2">
    <source>
        <dbReference type="EMBL" id="GBL44468.1"/>
    </source>
</evidence>
<evidence type="ECO:0000256" key="1">
    <source>
        <dbReference type="SAM" id="SignalP"/>
    </source>
</evidence>
<dbReference type="RefSeq" id="WP_124703323.1">
    <property type="nucleotide sequence ID" value="NZ_BGOW01000002.1"/>
</dbReference>
<feature type="signal peptide" evidence="1">
    <location>
        <begin position="1"/>
        <end position="21"/>
    </location>
</feature>
<evidence type="ECO:0000313" key="3">
    <source>
        <dbReference type="Proteomes" id="UP000286806"/>
    </source>
</evidence>
<keyword evidence="1" id="KW-0732">Signal</keyword>
<comment type="caution">
    <text evidence="2">The sequence shown here is derived from an EMBL/GenBank/DDBJ whole genome shotgun (WGS) entry which is preliminary data.</text>
</comment>
<dbReference type="Proteomes" id="UP000286806">
    <property type="component" value="Unassembled WGS sequence"/>
</dbReference>
<keyword evidence="3" id="KW-1185">Reference proteome</keyword>
<sequence>MKYLPQILMSGLLMLQSGMIAASTTGALGKIPVDSAKSYRAPEAKKLSGKVERVDSATMIMVIGNVSYHYDSRLVVLNGTLPKAGEQVDIIYQQPPGNGGRQLIQIRIN</sequence>
<reference evidence="2 3" key="1">
    <citation type="journal article" date="2019" name="Front. Microbiol.">
        <title>Genomes of Neutrophilic Sulfur-Oxidizing Chemolithoautotrophs Representing 9 Proteobacterial Species From 8 Genera.</title>
        <authorList>
            <person name="Watanabe T."/>
            <person name="Kojima H."/>
            <person name="Umezawa K."/>
            <person name="Hori C."/>
            <person name="Takasuka T.E."/>
            <person name="Kato Y."/>
            <person name="Fukui M."/>
        </authorList>
    </citation>
    <scope>NUCLEOTIDE SEQUENCE [LARGE SCALE GENOMIC DNA]</scope>
    <source>
        <strain evidence="2 3">TTN</strain>
    </source>
</reference>
<accession>A0A401J9Y4</accession>
<protein>
    <submittedName>
        <fullName evidence="2">Uncharacterized protein</fullName>
    </submittedName>
</protein>
<feature type="chain" id="PRO_5019033217" evidence="1">
    <location>
        <begin position="22"/>
        <end position="109"/>
    </location>
</feature>
<dbReference type="AlphaFoldDB" id="A0A401J9Y4"/>
<proteinExistence type="predicted"/>
<gene>
    <name evidence="2" type="ORF">SFMTTN_0264</name>
</gene>
<dbReference type="EMBL" id="BGOW01000002">
    <property type="protein sequence ID" value="GBL44468.1"/>
    <property type="molecule type" value="Genomic_DNA"/>
</dbReference>
<organism evidence="2 3">
    <name type="scientific">Sulfuriferula multivorans</name>
    <dbReference type="NCBI Taxonomy" id="1559896"/>
    <lineage>
        <taxon>Bacteria</taxon>
        <taxon>Pseudomonadati</taxon>
        <taxon>Pseudomonadota</taxon>
        <taxon>Betaproteobacteria</taxon>
        <taxon>Nitrosomonadales</taxon>
        <taxon>Sulfuricellaceae</taxon>
        <taxon>Sulfuriferula</taxon>
    </lineage>
</organism>